<feature type="compositionally biased region" description="Polar residues" evidence="1">
    <location>
        <begin position="561"/>
        <end position="570"/>
    </location>
</feature>
<proteinExistence type="predicted"/>
<evidence type="ECO:0000313" key="3">
    <source>
        <dbReference type="Proteomes" id="UP000292362"/>
    </source>
</evidence>
<feature type="non-terminal residue" evidence="2">
    <location>
        <position position="637"/>
    </location>
</feature>
<gene>
    <name evidence="2" type="ORF">CWI37_0271p0020</name>
</gene>
<dbReference type="Proteomes" id="UP000292362">
    <property type="component" value="Unassembled WGS sequence"/>
</dbReference>
<dbReference type="EMBL" id="PITJ01000271">
    <property type="protein sequence ID" value="TBU03588.1"/>
    <property type="molecule type" value="Genomic_DNA"/>
</dbReference>
<organism evidence="2 3">
    <name type="scientific">Hamiltosporidium tvaerminnensis</name>
    <dbReference type="NCBI Taxonomy" id="1176355"/>
    <lineage>
        <taxon>Eukaryota</taxon>
        <taxon>Fungi</taxon>
        <taxon>Fungi incertae sedis</taxon>
        <taxon>Microsporidia</taxon>
        <taxon>Dubosqiidae</taxon>
        <taxon>Hamiltosporidium</taxon>
    </lineage>
</organism>
<reference evidence="2 3" key="1">
    <citation type="submission" date="2017-12" db="EMBL/GenBank/DDBJ databases">
        <authorList>
            <person name="Pombert J.-F."/>
            <person name="Haag K.L."/>
            <person name="Ebert D."/>
        </authorList>
    </citation>
    <scope>NUCLEOTIDE SEQUENCE [LARGE SCALE GENOMIC DNA]</scope>
    <source>
        <strain evidence="2">FI-OER-3-3</strain>
    </source>
</reference>
<feature type="region of interest" description="Disordered" evidence="1">
    <location>
        <begin position="548"/>
        <end position="570"/>
    </location>
</feature>
<sequence>MIATMKCISNMKINCGTMHIIGRMVYGAMNKEKKQKKQWEDDFTHSMIEHRMSIILQYNLNPHYTRQIEQNCFVTTNTFEDFFDFHYIIEPGFRCIKESIFDTIDFLTTDEFTEDIYKRTKEYFKKENNESENLIDEVISKFNSLLIEKLKSYLQDKFAQAIKRDKNNADLFEDVFLALQERINTFIVQFKSKNNPKLIEAVQDNKKMAIRSNILEVLKSKFYLFDCKDIYCNFFGKTNQDSIKLEKETNNIYKRLQNMKKNIKYDDDLDNIFVSFSEEEKSSSFMNIFSVFCTRTAEIQMNSKKAKTNLKFLAFMFFTDKFKIFQFEFFFSKDILYFHEGFSNKIASEFLDICAPIFVMRITHISFIDLQNFFPEFLSNVSKQFINSANKFCLGKIIQEESESISDHTKYLIGNIPQNCHLWLGFLHELNSAYEKTNEFQGRLMIIAFEISLDSFREIYNAFLNEMNENNEMFLIHPEEMKACRDFFFKCILFRIKCLTEKFNVENISSIELEIIKDDSEDGEIGGDTSSDDSIIITHRRKRLRIESESSISSSEAEETPTFTNIPPTNVFSKATNNFFETPGPRCAPPPDASPVTYFNLFFTTSLLETIVRETNRYATQFFASHTVLNNSRAKKW</sequence>
<dbReference type="VEuPathDB" id="MicrosporidiaDB:CWI37_0271p0020"/>
<comment type="caution">
    <text evidence="2">The sequence shown here is derived from an EMBL/GenBank/DDBJ whole genome shotgun (WGS) entry which is preliminary data.</text>
</comment>
<accession>A0A4Q9L7G9</accession>
<evidence type="ECO:0000313" key="2">
    <source>
        <dbReference type="EMBL" id="TBU03588.1"/>
    </source>
</evidence>
<dbReference type="AlphaFoldDB" id="A0A4Q9L7G9"/>
<protein>
    <submittedName>
        <fullName evidence="2">Uncharacterized protein</fullName>
    </submittedName>
</protein>
<name>A0A4Q9L7G9_9MICR</name>
<evidence type="ECO:0000256" key="1">
    <source>
        <dbReference type="SAM" id="MobiDB-lite"/>
    </source>
</evidence>